<keyword evidence="3" id="KW-0597">Phosphoprotein</keyword>
<dbReference type="Pfam" id="PF13185">
    <property type="entry name" value="GAF_2"/>
    <property type="match status" value="1"/>
</dbReference>
<dbReference type="InterPro" id="IPR008984">
    <property type="entry name" value="SMAD_FHA_dom_sf"/>
</dbReference>
<dbReference type="Gene3D" id="3.30.565.10">
    <property type="entry name" value="Histidine kinase-like ATPase, C-terminal domain"/>
    <property type="match status" value="1"/>
</dbReference>
<evidence type="ECO:0000256" key="4">
    <source>
        <dbReference type="ARBA" id="ARBA00022679"/>
    </source>
</evidence>
<dbReference type="InterPro" id="IPR003594">
    <property type="entry name" value="HATPase_dom"/>
</dbReference>
<feature type="domain" description="Histidine kinase" evidence="10">
    <location>
        <begin position="279"/>
        <end position="485"/>
    </location>
</feature>
<dbReference type="SUPFAM" id="SSF49879">
    <property type="entry name" value="SMAD/FHA domain"/>
    <property type="match status" value="1"/>
</dbReference>
<evidence type="ECO:0000256" key="5">
    <source>
        <dbReference type="ARBA" id="ARBA00022741"/>
    </source>
</evidence>
<sequence>MAQRYQLLIRDRHGFERTVPLTRSVTLGRQSLCDVVLSDNMISRNHLRLELKDDAWWAEDLQTTHGSFYKDQQLGRVTWEPGTPLRLADGAYTLTLMRTDQTSSELHLQAILETAQLLAQEIDLEDLLEQSLDRLLSISGTDRGFLMLLENGELTSRVQRNLGQELEGHIQLSMSSVHKVFETGDPVWILNVAEDQFLLSQHSIQRLELKTILCLPLVLQGKRIGVVYLDSRRPITEPPDRETFEAIVSLCAIAIERTRLSEENLRSHVLATVGQVASSIVHDFKNGLFVLRGHADLLDLSTDDTKVRHHCRKILECVDRLTHLSQDVLDFAKIREPNRETVDLLPFFEGIVEPMMSRAAEMGVALRAEGLPCLIKLDPSRFTRVMENLLANALDATTDMTGEVLVSWTQVTGGVQIRVRDRGKGIPKRVIKRIFEPFFSYGKKKGTGLGMATVKKIVEEHGGTLEFVSEEGMGTEVIILLPDHPITGAIKISEQSTGEHRNLGAGPA</sequence>
<protein>
    <recommendedName>
        <fullName evidence="2">histidine kinase</fullName>
        <ecNumber evidence="2">2.7.13.3</ecNumber>
    </recommendedName>
</protein>
<dbReference type="InterPro" id="IPR003661">
    <property type="entry name" value="HisK_dim/P_dom"/>
</dbReference>
<dbReference type="PANTHER" id="PTHR43065:SF10">
    <property type="entry name" value="PEROXIDE STRESS-ACTIVATED HISTIDINE KINASE MAK3"/>
    <property type="match status" value="1"/>
</dbReference>
<name>A0ABM8DQB4_9BACT</name>
<dbReference type="PROSITE" id="PS50006">
    <property type="entry name" value="FHA_DOMAIN"/>
    <property type="match status" value="1"/>
</dbReference>
<dbReference type="PANTHER" id="PTHR43065">
    <property type="entry name" value="SENSOR HISTIDINE KINASE"/>
    <property type="match status" value="1"/>
</dbReference>
<keyword evidence="12" id="KW-1185">Reference proteome</keyword>
<dbReference type="Pfam" id="PF00498">
    <property type="entry name" value="FHA"/>
    <property type="match status" value="1"/>
</dbReference>
<accession>A0ABM8DQB4</accession>
<dbReference type="EMBL" id="AP027079">
    <property type="protein sequence ID" value="BDU69188.1"/>
    <property type="molecule type" value="Genomic_DNA"/>
</dbReference>
<evidence type="ECO:0000256" key="7">
    <source>
        <dbReference type="ARBA" id="ARBA00022840"/>
    </source>
</evidence>
<dbReference type="SMART" id="SM00388">
    <property type="entry name" value="HisKA"/>
    <property type="match status" value="1"/>
</dbReference>
<dbReference type="SMART" id="SM00065">
    <property type="entry name" value="GAF"/>
    <property type="match status" value="1"/>
</dbReference>
<dbReference type="Pfam" id="PF02518">
    <property type="entry name" value="HATPase_c"/>
    <property type="match status" value="1"/>
</dbReference>
<dbReference type="PROSITE" id="PS50109">
    <property type="entry name" value="HIS_KIN"/>
    <property type="match status" value="1"/>
</dbReference>
<evidence type="ECO:0000256" key="1">
    <source>
        <dbReference type="ARBA" id="ARBA00000085"/>
    </source>
</evidence>
<evidence type="ECO:0000259" key="10">
    <source>
        <dbReference type="PROSITE" id="PS50109"/>
    </source>
</evidence>
<organism evidence="11 12">
    <name type="scientific">Geothrix oryzae</name>
    <dbReference type="NCBI Taxonomy" id="2927975"/>
    <lineage>
        <taxon>Bacteria</taxon>
        <taxon>Pseudomonadati</taxon>
        <taxon>Acidobacteriota</taxon>
        <taxon>Holophagae</taxon>
        <taxon>Holophagales</taxon>
        <taxon>Holophagaceae</taxon>
        <taxon>Geothrix</taxon>
    </lineage>
</organism>
<dbReference type="InterPro" id="IPR000253">
    <property type="entry name" value="FHA_dom"/>
</dbReference>
<keyword evidence="5" id="KW-0547">Nucleotide-binding</keyword>
<keyword evidence="8" id="KW-0902">Two-component regulatory system</keyword>
<dbReference type="InterPro" id="IPR004358">
    <property type="entry name" value="Sig_transdc_His_kin-like_C"/>
</dbReference>
<dbReference type="EC" id="2.7.13.3" evidence="2"/>
<evidence type="ECO:0000313" key="12">
    <source>
        <dbReference type="Proteomes" id="UP001242010"/>
    </source>
</evidence>
<evidence type="ECO:0000313" key="11">
    <source>
        <dbReference type="EMBL" id="BDU69188.1"/>
    </source>
</evidence>
<reference evidence="12" key="1">
    <citation type="journal article" date="2023" name="Int. J. Syst. Evol. Microbiol.">
        <title>Mesoterricola silvestris gen. nov., sp. nov., Mesoterricola sediminis sp. nov., Geothrix oryzae sp. nov., Geothrix edaphica sp. nov., Geothrix rubra sp. nov., and Geothrix limicola sp. nov., six novel members of Acidobacteriota isolated from soils.</title>
        <authorList>
            <person name="Itoh H."/>
            <person name="Sugisawa Y."/>
            <person name="Mise K."/>
            <person name="Xu Z."/>
            <person name="Kuniyasu M."/>
            <person name="Ushijima N."/>
            <person name="Kawano K."/>
            <person name="Kobayashi E."/>
            <person name="Shiratori Y."/>
            <person name="Masuda Y."/>
            <person name="Senoo K."/>
        </authorList>
    </citation>
    <scope>NUCLEOTIDE SEQUENCE [LARGE SCALE GENOMIC DNA]</scope>
    <source>
        <strain evidence="12">Red222</strain>
    </source>
</reference>
<dbReference type="RefSeq" id="WP_286355817.1">
    <property type="nucleotide sequence ID" value="NZ_AP027079.1"/>
</dbReference>
<dbReference type="Gene3D" id="1.10.287.130">
    <property type="match status" value="1"/>
</dbReference>
<evidence type="ECO:0000256" key="2">
    <source>
        <dbReference type="ARBA" id="ARBA00012438"/>
    </source>
</evidence>
<dbReference type="InterPro" id="IPR005467">
    <property type="entry name" value="His_kinase_dom"/>
</dbReference>
<dbReference type="CDD" id="cd00060">
    <property type="entry name" value="FHA"/>
    <property type="match status" value="1"/>
</dbReference>
<evidence type="ECO:0000259" key="9">
    <source>
        <dbReference type="PROSITE" id="PS50006"/>
    </source>
</evidence>
<dbReference type="SUPFAM" id="SSF55781">
    <property type="entry name" value="GAF domain-like"/>
    <property type="match status" value="1"/>
</dbReference>
<keyword evidence="7" id="KW-0067">ATP-binding</keyword>
<feature type="domain" description="FHA" evidence="9">
    <location>
        <begin position="25"/>
        <end position="74"/>
    </location>
</feature>
<dbReference type="SUPFAM" id="SSF55874">
    <property type="entry name" value="ATPase domain of HSP90 chaperone/DNA topoisomerase II/histidine kinase"/>
    <property type="match status" value="1"/>
</dbReference>
<proteinExistence type="predicted"/>
<dbReference type="InterPro" id="IPR029016">
    <property type="entry name" value="GAF-like_dom_sf"/>
</dbReference>
<dbReference type="Gene3D" id="2.60.200.20">
    <property type="match status" value="1"/>
</dbReference>
<dbReference type="SMART" id="SM00387">
    <property type="entry name" value="HATPase_c"/>
    <property type="match status" value="1"/>
</dbReference>
<evidence type="ECO:0000256" key="3">
    <source>
        <dbReference type="ARBA" id="ARBA00022553"/>
    </source>
</evidence>
<evidence type="ECO:0000256" key="6">
    <source>
        <dbReference type="ARBA" id="ARBA00022777"/>
    </source>
</evidence>
<dbReference type="SUPFAM" id="SSF47384">
    <property type="entry name" value="Homodimeric domain of signal transducing histidine kinase"/>
    <property type="match status" value="1"/>
</dbReference>
<dbReference type="PRINTS" id="PR00344">
    <property type="entry name" value="BCTRLSENSOR"/>
</dbReference>
<dbReference type="Pfam" id="PF00512">
    <property type="entry name" value="HisKA"/>
    <property type="match status" value="1"/>
</dbReference>
<dbReference type="Gene3D" id="3.30.450.40">
    <property type="match status" value="1"/>
</dbReference>
<gene>
    <name evidence="11" type="ORF">GETHOR_12890</name>
</gene>
<dbReference type="Proteomes" id="UP001242010">
    <property type="component" value="Chromosome"/>
</dbReference>
<dbReference type="InterPro" id="IPR036097">
    <property type="entry name" value="HisK_dim/P_sf"/>
</dbReference>
<comment type="catalytic activity">
    <reaction evidence="1">
        <text>ATP + protein L-histidine = ADP + protein N-phospho-L-histidine.</text>
        <dbReference type="EC" id="2.7.13.3"/>
    </reaction>
</comment>
<dbReference type="SMART" id="SM00240">
    <property type="entry name" value="FHA"/>
    <property type="match status" value="1"/>
</dbReference>
<dbReference type="InterPro" id="IPR036890">
    <property type="entry name" value="HATPase_C_sf"/>
</dbReference>
<keyword evidence="4" id="KW-0808">Transferase</keyword>
<dbReference type="CDD" id="cd00082">
    <property type="entry name" value="HisKA"/>
    <property type="match status" value="1"/>
</dbReference>
<evidence type="ECO:0000256" key="8">
    <source>
        <dbReference type="ARBA" id="ARBA00023012"/>
    </source>
</evidence>
<keyword evidence="6" id="KW-0418">Kinase</keyword>
<dbReference type="CDD" id="cd00075">
    <property type="entry name" value="HATPase"/>
    <property type="match status" value="1"/>
</dbReference>
<dbReference type="InterPro" id="IPR003018">
    <property type="entry name" value="GAF"/>
</dbReference>